<dbReference type="EMBL" id="JACSQV010000014">
    <property type="protein sequence ID" value="MBD7919621.1"/>
    <property type="molecule type" value="Genomic_DNA"/>
</dbReference>
<protein>
    <submittedName>
        <fullName evidence="2">Amidohydrolase family protein</fullName>
    </submittedName>
</protein>
<comment type="caution">
    <text evidence="2">The sequence shown here is derived from an EMBL/GenBank/DDBJ whole genome shotgun (WGS) entry which is preliminary data.</text>
</comment>
<dbReference type="RefSeq" id="WP_191784272.1">
    <property type="nucleotide sequence ID" value="NZ_JACSQV010000014.1"/>
</dbReference>
<dbReference type="InterPro" id="IPR006680">
    <property type="entry name" value="Amidohydro-rel"/>
</dbReference>
<dbReference type="PANTHER" id="PTHR43135:SF3">
    <property type="entry name" value="ALPHA-D-RIBOSE 1-METHYLPHOSPHONATE 5-TRIPHOSPHATE DIPHOSPHATASE"/>
    <property type="match status" value="1"/>
</dbReference>
<keyword evidence="3" id="KW-1185">Reference proteome</keyword>
<proteinExistence type="predicted"/>
<organism evidence="2 3">
    <name type="scientific">Cellulomonas avistercoris</name>
    <dbReference type="NCBI Taxonomy" id="2762242"/>
    <lineage>
        <taxon>Bacteria</taxon>
        <taxon>Bacillati</taxon>
        <taxon>Actinomycetota</taxon>
        <taxon>Actinomycetes</taxon>
        <taxon>Micrococcales</taxon>
        <taxon>Cellulomonadaceae</taxon>
        <taxon>Cellulomonas</taxon>
    </lineage>
</organism>
<dbReference type="SUPFAM" id="SSF51338">
    <property type="entry name" value="Composite domain of metallo-dependent hydrolases"/>
    <property type="match status" value="1"/>
</dbReference>
<evidence type="ECO:0000313" key="2">
    <source>
        <dbReference type="EMBL" id="MBD7919621.1"/>
    </source>
</evidence>
<feature type="domain" description="Amidohydrolase-related" evidence="1">
    <location>
        <begin position="52"/>
        <end position="382"/>
    </location>
</feature>
<evidence type="ECO:0000313" key="3">
    <source>
        <dbReference type="Proteomes" id="UP000604241"/>
    </source>
</evidence>
<accession>A0ABR8QGZ0</accession>
<gene>
    <name evidence="2" type="ORF">H9657_15230</name>
</gene>
<name>A0ABR8QGZ0_9CELL</name>
<dbReference type="InterPro" id="IPR032466">
    <property type="entry name" value="Metal_Hydrolase"/>
</dbReference>
<reference evidence="2 3" key="1">
    <citation type="submission" date="2020-08" db="EMBL/GenBank/DDBJ databases">
        <title>A Genomic Blueprint of the Chicken Gut Microbiome.</title>
        <authorList>
            <person name="Gilroy R."/>
            <person name="Ravi A."/>
            <person name="Getino M."/>
            <person name="Pursley I."/>
            <person name="Horton D.L."/>
            <person name="Alikhan N.-F."/>
            <person name="Baker D."/>
            <person name="Gharbi K."/>
            <person name="Hall N."/>
            <person name="Watson M."/>
            <person name="Adriaenssens E.M."/>
            <person name="Foster-Nyarko E."/>
            <person name="Jarju S."/>
            <person name="Secka A."/>
            <person name="Antonio M."/>
            <person name="Oren A."/>
            <person name="Chaudhuri R."/>
            <person name="La Ragione R.M."/>
            <person name="Hildebrand F."/>
            <person name="Pallen M.J."/>
        </authorList>
    </citation>
    <scope>NUCLEOTIDE SEQUENCE [LARGE SCALE GENOMIC DNA]</scope>
    <source>
        <strain evidence="2 3">Sa3CUA2</strain>
    </source>
</reference>
<dbReference type="InterPro" id="IPR011059">
    <property type="entry name" value="Metal-dep_hydrolase_composite"/>
</dbReference>
<evidence type="ECO:0000259" key="1">
    <source>
        <dbReference type="Pfam" id="PF01979"/>
    </source>
</evidence>
<dbReference type="Proteomes" id="UP000604241">
    <property type="component" value="Unassembled WGS sequence"/>
</dbReference>
<dbReference type="Gene3D" id="3.20.20.140">
    <property type="entry name" value="Metal-dependent hydrolases"/>
    <property type="match status" value="1"/>
</dbReference>
<sequence length="410" mass="43394">MRTVIENGVLWDAVTPGVRPATVVVEGDRIADVLEGHRAVAADARVDAAGRTVMPGLVNMHAHLSFMYAVGHPGDFVRRPDHLLYAHAFRISRVLLAQGITRVRDMGGPRGIHLHVRDLIRDGVVLGPHVTACGEPLVATGRHAYAICEEADGPEGVVTAVRNQFKQGADFIKLMASDDPVPADEHGVHTRPGYSPDEVAAAYAEVRRHGAMAACHVMGADAIRAVLDAGADVIDHGHYLTPELARRMAADGTYLTPTLSSYDVQTAHPRFNRGATWAADHAPLLEGHRSALRAALDAGVRLLIGTDTVGCFAEEVALLRDAGMDAGDSLLAATRWACEALGVADEVGTVEVGKRADLAIVGPDVLADPYALEDTAGVVVGGVHHATGSLVTTESHVQPDLWALARSPRP</sequence>
<dbReference type="Gene3D" id="2.30.40.10">
    <property type="entry name" value="Urease, subunit C, domain 1"/>
    <property type="match status" value="1"/>
</dbReference>
<dbReference type="SUPFAM" id="SSF51556">
    <property type="entry name" value="Metallo-dependent hydrolases"/>
    <property type="match status" value="1"/>
</dbReference>
<dbReference type="Pfam" id="PF01979">
    <property type="entry name" value="Amidohydro_1"/>
    <property type="match status" value="1"/>
</dbReference>
<dbReference type="PANTHER" id="PTHR43135">
    <property type="entry name" value="ALPHA-D-RIBOSE 1-METHYLPHOSPHONATE 5-TRIPHOSPHATE DIPHOSPHATASE"/>
    <property type="match status" value="1"/>
</dbReference>
<dbReference type="InterPro" id="IPR051781">
    <property type="entry name" value="Metallo-dep_Hydrolase"/>
</dbReference>